<keyword evidence="5 7" id="KW-1133">Transmembrane helix</keyword>
<feature type="transmembrane region" description="Helical" evidence="7">
    <location>
        <begin position="45"/>
        <end position="63"/>
    </location>
</feature>
<dbReference type="Proteomes" id="UP000219050">
    <property type="component" value="Chromosome"/>
</dbReference>
<dbReference type="KEGG" id="cmag:CBW24_01010"/>
<feature type="transmembrane region" description="Helical" evidence="7">
    <location>
        <begin position="438"/>
        <end position="460"/>
    </location>
</feature>
<feature type="transmembrane region" description="Helical" evidence="7">
    <location>
        <begin position="350"/>
        <end position="373"/>
    </location>
</feature>
<name>A0A291M2P6_9RHOB</name>
<dbReference type="InterPro" id="IPR035906">
    <property type="entry name" value="MetI-like_sf"/>
</dbReference>
<evidence type="ECO:0000256" key="4">
    <source>
        <dbReference type="ARBA" id="ARBA00022692"/>
    </source>
</evidence>
<protein>
    <submittedName>
        <fullName evidence="9">Thiamine/thiamine pyrophosphate ABC transporter permease ThiP</fullName>
    </submittedName>
</protein>
<sequence>MTALALLAVAVIVVLTLGTLAAVALRAEAPVALRASDWAAIRFTLWQAALSAAISVVLAIPVARGLARRRFWGRGMLITALGAPFLLPVIVAAMGLIAIFGRNGAVNSALAALGLPEIAIYGPQGVILAHVFLNLPLATRLILQGWLSIPAERFRLAESLGCGPRDIARLLEWPMLRAVVPGAAVVIFAVCLTSFAVVLALGGGPRATTVELAIYQAFRFDFDLGKAALLGLVQFALTAAAAVLAFGLVRPVMFGGGLDRVVPRRDADHWTLKFQDGVAITLAAAFLLLPMAVIAVEGAPRLFSLPAQVWAALGRSLWVALLSTVLCLALALPLALAAARWRHGRAVEAVGTLTIAASPLVIGTGLFILIFPFARPADLALPITALVNAALSLPFGLRALAPAARDLEADYGRLAESLGLRGMARLRLLTWPRLRRPIGFAAGLAAALSMGDLGVIALFADPDNATLPLQMYRLMAAYRSDDSAAAALLLLLASFGLFWIFDRGGRADAGP</sequence>
<feature type="transmembrane region" description="Helical" evidence="7">
    <location>
        <begin position="228"/>
        <end position="253"/>
    </location>
</feature>
<keyword evidence="2" id="KW-0813">Transport</keyword>
<dbReference type="GO" id="GO:0055085">
    <property type="term" value="P:transmembrane transport"/>
    <property type="evidence" value="ECO:0007669"/>
    <property type="project" value="InterPro"/>
</dbReference>
<dbReference type="PANTHER" id="PTHR30183:SF9">
    <property type="entry name" value="THIAMINE TRANSPORT SYSTEM PERMEASE PROTEIN THIP"/>
    <property type="match status" value="1"/>
</dbReference>
<proteinExistence type="predicted"/>
<evidence type="ECO:0000256" key="3">
    <source>
        <dbReference type="ARBA" id="ARBA00022475"/>
    </source>
</evidence>
<feature type="domain" description="ABC transmembrane type-1" evidence="8">
    <location>
        <begin position="313"/>
        <end position="501"/>
    </location>
</feature>
<evidence type="ECO:0000256" key="6">
    <source>
        <dbReference type="ARBA" id="ARBA00023136"/>
    </source>
</evidence>
<dbReference type="PANTHER" id="PTHR30183">
    <property type="entry name" value="MOLYBDENUM TRANSPORT SYSTEM PERMEASE PROTEIN MODB"/>
    <property type="match status" value="1"/>
</dbReference>
<dbReference type="RefSeq" id="WP_097374078.1">
    <property type="nucleotide sequence ID" value="NZ_CP021404.1"/>
</dbReference>
<feature type="transmembrane region" description="Helical" evidence="7">
    <location>
        <begin position="316"/>
        <end position="338"/>
    </location>
</feature>
<evidence type="ECO:0000259" key="8">
    <source>
        <dbReference type="PROSITE" id="PS50928"/>
    </source>
</evidence>
<dbReference type="GO" id="GO:0005886">
    <property type="term" value="C:plasma membrane"/>
    <property type="evidence" value="ECO:0007669"/>
    <property type="project" value="UniProtKB-SubCell"/>
</dbReference>
<dbReference type="SUPFAM" id="SSF161098">
    <property type="entry name" value="MetI-like"/>
    <property type="match status" value="2"/>
</dbReference>
<feature type="transmembrane region" description="Helical" evidence="7">
    <location>
        <begin position="178"/>
        <end position="202"/>
    </location>
</feature>
<evidence type="ECO:0000256" key="5">
    <source>
        <dbReference type="ARBA" id="ARBA00022989"/>
    </source>
</evidence>
<keyword evidence="6 7" id="KW-0472">Membrane</keyword>
<reference evidence="9 10" key="1">
    <citation type="submission" date="2017-05" db="EMBL/GenBank/DDBJ databases">
        <title>Comparative genomic and metabolic analysis of manganese-oxidizing mechanisms in Celeribater manganoxidans DY25T: its adaption to the environment of polymetallic nodule.</title>
        <authorList>
            <person name="Wang X."/>
        </authorList>
    </citation>
    <scope>NUCLEOTIDE SEQUENCE [LARGE SCALE GENOMIC DNA]</scope>
    <source>
        <strain evidence="9 10">DY25</strain>
    </source>
</reference>
<keyword evidence="3" id="KW-1003">Cell membrane</keyword>
<evidence type="ECO:0000256" key="2">
    <source>
        <dbReference type="ARBA" id="ARBA00022448"/>
    </source>
</evidence>
<dbReference type="EMBL" id="CP021404">
    <property type="protein sequence ID" value="ATI43236.1"/>
    <property type="molecule type" value="Genomic_DNA"/>
</dbReference>
<keyword evidence="10" id="KW-1185">Reference proteome</keyword>
<gene>
    <name evidence="9" type="ORF">CBW24_01010</name>
</gene>
<dbReference type="InterPro" id="IPR000515">
    <property type="entry name" value="MetI-like"/>
</dbReference>
<feature type="transmembrane region" description="Helical" evidence="7">
    <location>
        <begin position="75"/>
        <end position="100"/>
    </location>
</feature>
<feature type="transmembrane region" description="Helical" evidence="7">
    <location>
        <begin position="274"/>
        <end position="296"/>
    </location>
</feature>
<feature type="transmembrane region" description="Helical" evidence="7">
    <location>
        <begin position="379"/>
        <end position="397"/>
    </location>
</feature>
<dbReference type="OrthoDB" id="7066776at2"/>
<comment type="subcellular location">
    <subcellularLocation>
        <location evidence="1">Cell membrane</location>
        <topology evidence="1">Multi-pass membrane protein</topology>
    </subcellularLocation>
</comment>
<dbReference type="PROSITE" id="PS50928">
    <property type="entry name" value="ABC_TM1"/>
    <property type="match status" value="2"/>
</dbReference>
<evidence type="ECO:0000256" key="1">
    <source>
        <dbReference type="ARBA" id="ARBA00004651"/>
    </source>
</evidence>
<dbReference type="AlphaFoldDB" id="A0A291M2P6"/>
<feature type="transmembrane region" description="Helical" evidence="7">
    <location>
        <begin position="120"/>
        <end position="143"/>
    </location>
</feature>
<keyword evidence="4 7" id="KW-0812">Transmembrane</keyword>
<dbReference type="Gene3D" id="1.10.3720.10">
    <property type="entry name" value="MetI-like"/>
    <property type="match status" value="2"/>
</dbReference>
<evidence type="ECO:0000313" key="9">
    <source>
        <dbReference type="EMBL" id="ATI43236.1"/>
    </source>
</evidence>
<evidence type="ECO:0000313" key="10">
    <source>
        <dbReference type="Proteomes" id="UP000219050"/>
    </source>
</evidence>
<accession>A0A291M2P6</accession>
<feature type="domain" description="ABC transmembrane type-1" evidence="8">
    <location>
        <begin position="41"/>
        <end position="245"/>
    </location>
</feature>
<dbReference type="CDD" id="cd06261">
    <property type="entry name" value="TM_PBP2"/>
    <property type="match status" value="1"/>
</dbReference>
<feature type="transmembrane region" description="Helical" evidence="7">
    <location>
        <begin position="483"/>
        <end position="501"/>
    </location>
</feature>
<organism evidence="9 10">
    <name type="scientific">Pacificitalea manganoxidans</name>
    <dbReference type="NCBI Taxonomy" id="1411902"/>
    <lineage>
        <taxon>Bacteria</taxon>
        <taxon>Pseudomonadati</taxon>
        <taxon>Pseudomonadota</taxon>
        <taxon>Alphaproteobacteria</taxon>
        <taxon>Rhodobacterales</taxon>
        <taxon>Paracoccaceae</taxon>
        <taxon>Pacificitalea</taxon>
    </lineage>
</organism>
<evidence type="ECO:0000256" key="7">
    <source>
        <dbReference type="SAM" id="Phobius"/>
    </source>
</evidence>